<keyword evidence="1" id="KW-0812">Transmembrane</keyword>
<dbReference type="InterPro" id="IPR000073">
    <property type="entry name" value="AB_hydrolase_1"/>
</dbReference>
<keyword evidence="3" id="KW-0378">Hydrolase</keyword>
<dbReference type="PROSITE" id="PS51318">
    <property type="entry name" value="TAT"/>
    <property type="match status" value="1"/>
</dbReference>
<dbReference type="InterPro" id="IPR029058">
    <property type="entry name" value="AB_hydrolase_fold"/>
</dbReference>
<comment type="caution">
    <text evidence="3">The sequence shown here is derived from an EMBL/GenBank/DDBJ whole genome shotgun (WGS) entry which is preliminary data.</text>
</comment>
<accession>T0HM62</accession>
<keyword evidence="4" id="KW-1185">Reference proteome</keyword>
<evidence type="ECO:0000259" key="2">
    <source>
        <dbReference type="Pfam" id="PF12697"/>
    </source>
</evidence>
<keyword evidence="1" id="KW-0472">Membrane</keyword>
<dbReference type="eggNOG" id="COG0596">
    <property type="taxonomic scope" value="Bacteria"/>
</dbReference>
<organism evidence="3 4">
    <name type="scientific">Sphingobium lactosutens DS20</name>
    <dbReference type="NCBI Taxonomy" id="1331060"/>
    <lineage>
        <taxon>Bacteria</taxon>
        <taxon>Pseudomonadati</taxon>
        <taxon>Pseudomonadota</taxon>
        <taxon>Alphaproteobacteria</taxon>
        <taxon>Sphingomonadales</taxon>
        <taxon>Sphingomonadaceae</taxon>
        <taxon>Sphingobium</taxon>
    </lineage>
</organism>
<dbReference type="PATRIC" id="fig|1331060.3.peg.2735"/>
<dbReference type="SUPFAM" id="SSF53474">
    <property type="entry name" value="alpha/beta-Hydrolases"/>
    <property type="match status" value="1"/>
</dbReference>
<feature type="transmembrane region" description="Helical" evidence="1">
    <location>
        <begin position="41"/>
        <end position="63"/>
    </location>
</feature>
<dbReference type="GO" id="GO:0016787">
    <property type="term" value="F:hydrolase activity"/>
    <property type="evidence" value="ECO:0007669"/>
    <property type="project" value="UniProtKB-KW"/>
</dbReference>
<gene>
    <name evidence="3" type="ORF">RLDS_14320</name>
</gene>
<dbReference type="InterPro" id="IPR006311">
    <property type="entry name" value="TAT_signal"/>
</dbReference>
<feature type="domain" description="AB hydrolase-1" evidence="2">
    <location>
        <begin position="78"/>
        <end position="302"/>
    </location>
</feature>
<protein>
    <submittedName>
        <fullName evidence="3">Alpha/beta hydrolase</fullName>
    </submittedName>
</protein>
<reference evidence="3 4" key="1">
    <citation type="journal article" date="2013" name="Genome Announc.">
        <title>Draft Genome Sequence of Sphingobium lactosutens Strain DS20T, Isolated from a Hexachlorocyclohexane Dumpsite.</title>
        <authorList>
            <person name="Kumar R."/>
            <person name="Dwivedi V."/>
            <person name="Negi V."/>
            <person name="Khurana J.P."/>
            <person name="Lal R."/>
        </authorList>
    </citation>
    <scope>NUCLEOTIDE SEQUENCE [LARGE SCALE GENOMIC DNA]</scope>
    <source>
        <strain evidence="3 4">DS20</strain>
    </source>
</reference>
<sequence>MRWGEGRCRNLLILGRICAVAVQGQPGNSRAMTMGMNRRTLLMGGGAAGLGLWAGGASAAPFVSRRIDVAVRGNGRDVVLIPGLASGPGIWNGLVAALPGYRFHLIHVRGFAGLAAQANQSGPLIQPLADEIARYITAAGLKRPAVIGHSMGGTLSLKLGLSGRAGRVMVVDILPAGAAMVGGTASGLGFLADQLSSYLTGTAAGRRYLAQIVAQTPGAKNSDPDVIANALRDLANADLGPQLPRLTVPLHVVFAVGSDAQQAAAITRRFREAYAGAKAALLKPIGPSGHMVMADQPARFLALCKMFLAG</sequence>
<evidence type="ECO:0000256" key="1">
    <source>
        <dbReference type="SAM" id="Phobius"/>
    </source>
</evidence>
<dbReference type="Gene3D" id="3.40.50.1820">
    <property type="entry name" value="alpha/beta hydrolase"/>
    <property type="match status" value="1"/>
</dbReference>
<dbReference type="AlphaFoldDB" id="T0HM62"/>
<proteinExistence type="predicted"/>
<dbReference type="Pfam" id="PF12697">
    <property type="entry name" value="Abhydrolase_6"/>
    <property type="match status" value="1"/>
</dbReference>
<evidence type="ECO:0000313" key="4">
    <source>
        <dbReference type="Proteomes" id="UP000015531"/>
    </source>
</evidence>
<dbReference type="Proteomes" id="UP000015531">
    <property type="component" value="Unassembled WGS sequence"/>
</dbReference>
<evidence type="ECO:0000313" key="3">
    <source>
        <dbReference type="EMBL" id="EQB14097.1"/>
    </source>
</evidence>
<name>T0HM62_9SPHN</name>
<keyword evidence="1" id="KW-1133">Transmembrane helix</keyword>
<dbReference type="EMBL" id="ATDP01000092">
    <property type="protein sequence ID" value="EQB14097.1"/>
    <property type="molecule type" value="Genomic_DNA"/>
</dbReference>